<dbReference type="RefSeq" id="WP_344452533.1">
    <property type="nucleotide sequence ID" value="NZ_BAAATZ010000019.1"/>
</dbReference>
<reference evidence="4" key="1">
    <citation type="journal article" date="2019" name="Int. J. Syst. Evol. Microbiol.">
        <title>The Global Catalogue of Microorganisms (GCM) 10K type strain sequencing project: providing services to taxonomists for standard genome sequencing and annotation.</title>
        <authorList>
            <consortium name="The Broad Institute Genomics Platform"/>
            <consortium name="The Broad Institute Genome Sequencing Center for Infectious Disease"/>
            <person name="Wu L."/>
            <person name="Ma J."/>
        </authorList>
    </citation>
    <scope>NUCLEOTIDE SEQUENCE [LARGE SCALE GENOMIC DNA]</scope>
    <source>
        <strain evidence="4">JCM 8201</strain>
    </source>
</reference>
<evidence type="ECO:0000313" key="3">
    <source>
        <dbReference type="EMBL" id="GAA2730711.1"/>
    </source>
</evidence>
<dbReference type="Proteomes" id="UP001501842">
    <property type="component" value="Unassembled WGS sequence"/>
</dbReference>
<dbReference type="Pfam" id="PF01494">
    <property type="entry name" value="FAD_binding_3"/>
    <property type="match status" value="1"/>
</dbReference>
<comment type="caution">
    <text evidence="3">The sequence shown here is derived from an EMBL/GenBank/DDBJ whole genome shotgun (WGS) entry which is preliminary data.</text>
</comment>
<gene>
    <name evidence="3" type="ORF">GCM10010439_44390</name>
</gene>
<dbReference type="InterPro" id="IPR050631">
    <property type="entry name" value="PheA/TfdB_FAD_monoxygenase"/>
</dbReference>
<dbReference type="InterPro" id="IPR036188">
    <property type="entry name" value="FAD/NAD-bd_sf"/>
</dbReference>
<dbReference type="PRINTS" id="PR00420">
    <property type="entry name" value="RNGMNOXGNASE"/>
</dbReference>
<dbReference type="Gene3D" id="3.50.50.60">
    <property type="entry name" value="FAD/NAD(P)-binding domain"/>
    <property type="match status" value="1"/>
</dbReference>
<accession>A0ABP6GSX9</accession>
<feature type="domain" description="FAD-binding" evidence="2">
    <location>
        <begin position="3"/>
        <end position="325"/>
    </location>
</feature>
<organism evidence="3 4">
    <name type="scientific">Actinocorallia aurantiaca</name>
    <dbReference type="NCBI Taxonomy" id="46204"/>
    <lineage>
        <taxon>Bacteria</taxon>
        <taxon>Bacillati</taxon>
        <taxon>Actinomycetota</taxon>
        <taxon>Actinomycetes</taxon>
        <taxon>Streptosporangiales</taxon>
        <taxon>Thermomonosporaceae</taxon>
        <taxon>Actinocorallia</taxon>
    </lineage>
</organism>
<evidence type="ECO:0000259" key="2">
    <source>
        <dbReference type="Pfam" id="PF01494"/>
    </source>
</evidence>
<dbReference type="PANTHER" id="PTHR43476:SF5">
    <property type="entry name" value="FAD-DEPENDENT MONOOXYGENASE"/>
    <property type="match status" value="1"/>
</dbReference>
<evidence type="ECO:0000256" key="1">
    <source>
        <dbReference type="ARBA" id="ARBA00023002"/>
    </source>
</evidence>
<dbReference type="SUPFAM" id="SSF51905">
    <property type="entry name" value="FAD/NAD(P)-binding domain"/>
    <property type="match status" value="1"/>
</dbReference>
<sequence>MRILVAGAGPVGLTTAVSLARRGHEVTVLEAGDTLAAESRASTYHPPTLEMLAELGALDALMAKGLVSHAFQYRERSGGVVAELDLRLLENDTPYPFRVQCEQSKLTPILLDLLRAEGGDVVFGSAVTGVVQDDRGVAVTTADGSVHRGEWLIGADGASSQVRKSLDVPFEGITYPERFLVASTEEDLEALIPGIAAVNYVFDPEEWLVLLRTPDHWRVLFPTPEDTPDELELARLPERLRGVVDIEWKVAHSTLYRVHQRVASRFRTGRVVLAGDAAHVNNPLGGMGLNSGIHDAFAIAAALGDDEALDLACERRRDVAASFVQKITHSNWEQLRDPDTHKAGLRALAADPVKAREHLLRTSMIASLRTPEPGRTG</sequence>
<dbReference type="EMBL" id="BAAATZ010000019">
    <property type="protein sequence ID" value="GAA2730711.1"/>
    <property type="molecule type" value="Genomic_DNA"/>
</dbReference>
<name>A0ABP6GSX9_9ACTN</name>
<proteinExistence type="predicted"/>
<keyword evidence="4" id="KW-1185">Reference proteome</keyword>
<evidence type="ECO:0000313" key="4">
    <source>
        <dbReference type="Proteomes" id="UP001501842"/>
    </source>
</evidence>
<dbReference type="PANTHER" id="PTHR43476">
    <property type="entry name" value="3-(3-HYDROXY-PHENYL)PROPIONATE/3-HYDROXYCINNAMIC ACID HYDROXYLASE"/>
    <property type="match status" value="1"/>
</dbReference>
<protein>
    <submittedName>
        <fullName evidence="3">NAD(P)/FAD-dependent oxidoreductase</fullName>
    </submittedName>
</protein>
<dbReference type="Gene3D" id="3.30.70.2450">
    <property type="match status" value="1"/>
</dbReference>
<dbReference type="InterPro" id="IPR002938">
    <property type="entry name" value="FAD-bd"/>
</dbReference>
<keyword evidence="1" id="KW-0560">Oxidoreductase</keyword>